<dbReference type="Gene3D" id="3.60.21.10">
    <property type="match status" value="1"/>
</dbReference>
<reference evidence="2" key="2">
    <citation type="submission" date="2020-09" db="EMBL/GenBank/DDBJ databases">
        <authorList>
            <person name="Sun Q."/>
            <person name="Kim S."/>
        </authorList>
    </citation>
    <scope>NUCLEOTIDE SEQUENCE</scope>
    <source>
        <strain evidence="2">KCTC 12711</strain>
    </source>
</reference>
<name>A0A918RL60_9GAMM</name>
<reference evidence="2" key="1">
    <citation type="journal article" date="2014" name="Int. J. Syst. Evol. Microbiol.">
        <title>Complete genome sequence of Corynebacterium casei LMG S-19264T (=DSM 44701T), isolated from a smear-ripened cheese.</title>
        <authorList>
            <consortium name="US DOE Joint Genome Institute (JGI-PGF)"/>
            <person name="Walter F."/>
            <person name="Albersmeier A."/>
            <person name="Kalinowski J."/>
            <person name="Ruckert C."/>
        </authorList>
    </citation>
    <scope>NUCLEOTIDE SEQUENCE</scope>
    <source>
        <strain evidence="2">KCTC 12711</strain>
    </source>
</reference>
<protein>
    <recommendedName>
        <fullName evidence="1">Calcineurin-like phosphoesterase domain-containing protein</fullName>
    </recommendedName>
</protein>
<dbReference type="EMBL" id="BMXA01000002">
    <property type="protein sequence ID" value="GHA03408.1"/>
    <property type="molecule type" value="Genomic_DNA"/>
</dbReference>
<dbReference type="Proteomes" id="UP000614811">
    <property type="component" value="Unassembled WGS sequence"/>
</dbReference>
<feature type="domain" description="Calcineurin-like phosphoesterase" evidence="1">
    <location>
        <begin position="146"/>
        <end position="319"/>
    </location>
</feature>
<organism evidence="2 3">
    <name type="scientific">Arenicella chitinivorans</name>
    <dbReference type="NCBI Taxonomy" id="1329800"/>
    <lineage>
        <taxon>Bacteria</taxon>
        <taxon>Pseudomonadati</taxon>
        <taxon>Pseudomonadota</taxon>
        <taxon>Gammaproteobacteria</taxon>
        <taxon>Arenicellales</taxon>
        <taxon>Arenicellaceae</taxon>
        <taxon>Arenicella</taxon>
    </lineage>
</organism>
<sequence>MKLPRRAFLLSLLGGSAATLGYSAYRGVRLPTLDWDPRDPASTVEVDNGLNARLHNLILVTPEDNTNVAHFRAFAPEPTLHLTCANGGKKQLQIRNLANNATIQCSDPAALVSHTIDGITHTVELDFTAQQKLELVCRLPQTENYTFAAIGDTGGDQELAWCLQRGHQLGADFFLHLGDFNYQPGDYRRAIDLFNQSPIPVYISIGNHDFHEDGSIYDQFLSEVSPLNHAFTLGKTRFINLDTAANFLPFGAGSRGALVDALKQDTTVAHSIAYTHRPLYDPLPGSHHDLGSDGERDWLIATLHELGVKTLISGHIHIYDRREVQGIDNIVVGQGLGHQDLLTNSDYSKILLGHINAQGEIQLEIAPLSMPFELHCHPRNEPVKESLRGGEHDAMMRVVDEACG</sequence>
<dbReference type="AlphaFoldDB" id="A0A918RL60"/>
<gene>
    <name evidence="2" type="ORF">GCM10008090_10590</name>
</gene>
<comment type="caution">
    <text evidence="2">The sequence shown here is derived from an EMBL/GenBank/DDBJ whole genome shotgun (WGS) entry which is preliminary data.</text>
</comment>
<evidence type="ECO:0000259" key="1">
    <source>
        <dbReference type="Pfam" id="PF00149"/>
    </source>
</evidence>
<dbReference type="Pfam" id="PF00149">
    <property type="entry name" value="Metallophos"/>
    <property type="match status" value="1"/>
</dbReference>
<dbReference type="InterPro" id="IPR029052">
    <property type="entry name" value="Metallo-depent_PP-like"/>
</dbReference>
<dbReference type="SUPFAM" id="SSF56300">
    <property type="entry name" value="Metallo-dependent phosphatases"/>
    <property type="match status" value="1"/>
</dbReference>
<dbReference type="RefSeq" id="WP_189399005.1">
    <property type="nucleotide sequence ID" value="NZ_BMXA01000002.1"/>
</dbReference>
<accession>A0A918RL60</accession>
<evidence type="ECO:0000313" key="3">
    <source>
        <dbReference type="Proteomes" id="UP000614811"/>
    </source>
</evidence>
<proteinExistence type="predicted"/>
<evidence type="ECO:0000313" key="2">
    <source>
        <dbReference type="EMBL" id="GHA03408.1"/>
    </source>
</evidence>
<dbReference type="GO" id="GO:0016787">
    <property type="term" value="F:hydrolase activity"/>
    <property type="evidence" value="ECO:0007669"/>
    <property type="project" value="InterPro"/>
</dbReference>
<keyword evidence="3" id="KW-1185">Reference proteome</keyword>
<dbReference type="InterPro" id="IPR004843">
    <property type="entry name" value="Calcineurin-like_PHP"/>
</dbReference>